<comment type="caution">
    <text evidence="1">The sequence shown here is derived from an EMBL/GenBank/DDBJ whole genome shotgun (WGS) entry which is preliminary data.</text>
</comment>
<sequence length="123" mass="13557">MNGCTKPVTEAWPWSPGLAGTKSSRQGGSSVRITSMFDVMTLHFYTRETFDPYLNARQTDTAWVPLAVNSKAPTVKLLMIEIMQDHQAKVNAIPTEADQLGTAAPSVKHCFFFLASQQPPMVL</sequence>
<evidence type="ECO:0000313" key="2">
    <source>
        <dbReference type="Proteomes" id="UP001147752"/>
    </source>
</evidence>
<reference evidence="1" key="1">
    <citation type="submission" date="2022-12" db="EMBL/GenBank/DDBJ databases">
        <authorList>
            <person name="Petersen C."/>
        </authorList>
    </citation>
    <scope>NUCLEOTIDE SEQUENCE</scope>
    <source>
        <strain evidence="1">IBT 3081</strain>
    </source>
</reference>
<protein>
    <submittedName>
        <fullName evidence="1">Helicase C-terminal</fullName>
    </submittedName>
</protein>
<keyword evidence="2" id="KW-1185">Reference proteome</keyword>
<organism evidence="1 2">
    <name type="scientific">Penicillium concentricum</name>
    <dbReference type="NCBI Taxonomy" id="293559"/>
    <lineage>
        <taxon>Eukaryota</taxon>
        <taxon>Fungi</taxon>
        <taxon>Dikarya</taxon>
        <taxon>Ascomycota</taxon>
        <taxon>Pezizomycotina</taxon>
        <taxon>Eurotiomycetes</taxon>
        <taxon>Eurotiomycetidae</taxon>
        <taxon>Eurotiales</taxon>
        <taxon>Aspergillaceae</taxon>
        <taxon>Penicillium</taxon>
    </lineage>
</organism>
<keyword evidence="1" id="KW-0547">Nucleotide-binding</keyword>
<evidence type="ECO:0000313" key="1">
    <source>
        <dbReference type="EMBL" id="KAJ5355681.1"/>
    </source>
</evidence>
<accession>A0A9W9R8R1</accession>
<dbReference type="GO" id="GO:0004386">
    <property type="term" value="F:helicase activity"/>
    <property type="evidence" value="ECO:0007669"/>
    <property type="project" value="UniProtKB-KW"/>
</dbReference>
<dbReference type="EMBL" id="JAPZBT010000006">
    <property type="protein sequence ID" value="KAJ5355681.1"/>
    <property type="molecule type" value="Genomic_DNA"/>
</dbReference>
<reference evidence="1" key="2">
    <citation type="journal article" date="2023" name="IMA Fungus">
        <title>Comparative genomic study of the Penicillium genus elucidates a diverse pangenome and 15 lateral gene transfer events.</title>
        <authorList>
            <person name="Petersen C."/>
            <person name="Sorensen T."/>
            <person name="Nielsen M.R."/>
            <person name="Sondergaard T.E."/>
            <person name="Sorensen J.L."/>
            <person name="Fitzpatrick D.A."/>
            <person name="Frisvad J.C."/>
            <person name="Nielsen K.L."/>
        </authorList>
    </citation>
    <scope>NUCLEOTIDE SEQUENCE</scope>
    <source>
        <strain evidence="1">IBT 3081</strain>
    </source>
</reference>
<proteinExistence type="predicted"/>
<keyword evidence="1" id="KW-0378">Hydrolase</keyword>
<keyword evidence="1" id="KW-0067">ATP-binding</keyword>
<keyword evidence="1" id="KW-0347">Helicase</keyword>
<dbReference type="AlphaFoldDB" id="A0A9W9R8R1"/>
<dbReference type="Proteomes" id="UP001147752">
    <property type="component" value="Unassembled WGS sequence"/>
</dbReference>
<gene>
    <name evidence="1" type="ORF">N7517_010290</name>
</gene>
<name>A0A9W9R8R1_9EURO</name>
<dbReference type="RefSeq" id="XP_056573828.1">
    <property type="nucleotide sequence ID" value="XM_056728013.1"/>
</dbReference>
<dbReference type="GeneID" id="81467196"/>